<keyword evidence="6" id="KW-0472">Membrane</keyword>
<dbReference type="Pfam" id="PF00530">
    <property type="entry name" value="SRCR"/>
    <property type="match status" value="2"/>
</dbReference>
<comment type="caution">
    <text evidence="9">Lacks conserved residue(s) required for the propagation of feature annotation.</text>
</comment>
<evidence type="ECO:0000256" key="2">
    <source>
        <dbReference type="ARBA" id="ARBA00022692"/>
    </source>
</evidence>
<dbReference type="GeneTree" id="ENSGT01120000273102"/>
<dbReference type="SMART" id="SM00202">
    <property type="entry name" value="SR"/>
    <property type="match status" value="2"/>
</dbReference>
<evidence type="ECO:0000256" key="9">
    <source>
        <dbReference type="PROSITE-ProRule" id="PRU00196"/>
    </source>
</evidence>
<evidence type="ECO:0000256" key="7">
    <source>
        <dbReference type="ARBA" id="ARBA00023157"/>
    </source>
</evidence>
<dbReference type="PRINTS" id="PR00258">
    <property type="entry name" value="SPERACTRCPTR"/>
</dbReference>
<reference evidence="11" key="1">
    <citation type="submission" date="2023-09" db="UniProtKB">
        <authorList>
            <consortium name="Ensembl"/>
        </authorList>
    </citation>
    <scope>IDENTIFICATION</scope>
</reference>
<dbReference type="InterPro" id="IPR036772">
    <property type="entry name" value="SRCR-like_dom_sf"/>
</dbReference>
<evidence type="ECO:0000256" key="4">
    <source>
        <dbReference type="ARBA" id="ARBA00022737"/>
    </source>
</evidence>
<dbReference type="SUPFAM" id="SSF56487">
    <property type="entry name" value="SRCR-like"/>
    <property type="match status" value="2"/>
</dbReference>
<dbReference type="PANTHER" id="PTHR19331">
    <property type="entry name" value="SCAVENGER RECEPTOR DOMAIN-CONTAINING"/>
    <property type="match status" value="1"/>
</dbReference>
<dbReference type="AlphaFoldDB" id="A0A3B4ZR62"/>
<dbReference type="PANTHER" id="PTHR19331:SF468">
    <property type="entry name" value="SCAVENGER RECEPTOR CYSTEINE-RICH TYPE 1 PROTEIN M160"/>
    <property type="match status" value="1"/>
</dbReference>
<evidence type="ECO:0000313" key="11">
    <source>
        <dbReference type="Ensembl" id="ENSSPAP00000004247.1"/>
    </source>
</evidence>
<name>A0A3B4ZR62_9TELE</name>
<protein>
    <recommendedName>
        <fullName evidence="10">SRCR domain-containing protein</fullName>
    </recommendedName>
</protein>
<evidence type="ECO:0000256" key="5">
    <source>
        <dbReference type="ARBA" id="ARBA00022989"/>
    </source>
</evidence>
<comment type="subcellular location">
    <subcellularLocation>
        <location evidence="1">Membrane</location>
        <topology evidence="1">Single-pass membrane protein</topology>
    </subcellularLocation>
</comment>
<dbReference type="Gene3D" id="3.10.250.10">
    <property type="entry name" value="SRCR-like domain"/>
    <property type="match status" value="2"/>
</dbReference>
<keyword evidence="7 9" id="KW-1015">Disulfide bond</keyword>
<feature type="domain" description="SRCR" evidence="10">
    <location>
        <begin position="107"/>
        <end position="203"/>
    </location>
</feature>
<feature type="disulfide bond" evidence="9">
    <location>
        <begin position="66"/>
        <end position="76"/>
    </location>
</feature>
<dbReference type="FunFam" id="3.10.250.10:FF:000016">
    <property type="entry name" value="Scavenger receptor cysteine-rich protein type 12"/>
    <property type="match status" value="2"/>
</dbReference>
<feature type="disulfide bond" evidence="9">
    <location>
        <begin position="176"/>
        <end position="186"/>
    </location>
</feature>
<proteinExistence type="predicted"/>
<evidence type="ECO:0000256" key="8">
    <source>
        <dbReference type="ARBA" id="ARBA00023180"/>
    </source>
</evidence>
<dbReference type="Ensembl" id="ENSSPAT00000004334.1">
    <property type="protein sequence ID" value="ENSSPAP00000004247.1"/>
    <property type="gene ID" value="ENSSPAG00000003265.1"/>
</dbReference>
<evidence type="ECO:0000256" key="6">
    <source>
        <dbReference type="ARBA" id="ARBA00023136"/>
    </source>
</evidence>
<dbReference type="PROSITE" id="PS50287">
    <property type="entry name" value="SRCR_2"/>
    <property type="match status" value="2"/>
</dbReference>
<keyword evidence="5" id="KW-1133">Transmembrane helix</keyword>
<dbReference type="GO" id="GO:0009897">
    <property type="term" value="C:external side of plasma membrane"/>
    <property type="evidence" value="ECO:0007669"/>
    <property type="project" value="TreeGrafter"/>
</dbReference>
<organism evidence="11">
    <name type="scientific">Stegastes partitus</name>
    <name type="common">bicolor damselfish</name>
    <dbReference type="NCBI Taxonomy" id="144197"/>
    <lineage>
        <taxon>Eukaryota</taxon>
        <taxon>Metazoa</taxon>
        <taxon>Chordata</taxon>
        <taxon>Craniata</taxon>
        <taxon>Vertebrata</taxon>
        <taxon>Euteleostomi</taxon>
        <taxon>Actinopterygii</taxon>
        <taxon>Neopterygii</taxon>
        <taxon>Teleostei</taxon>
        <taxon>Neoteleostei</taxon>
        <taxon>Acanthomorphata</taxon>
        <taxon>Ovalentaria</taxon>
        <taxon>Pomacentridae</taxon>
        <taxon>Stegastes</taxon>
    </lineage>
</organism>
<keyword evidence="8" id="KW-0325">Glycoprotein</keyword>
<sequence>VDGGHRCSGQLEVRSGQSWTPVCGSHFSSGAAAVACRQLSCGFANTFYTFYSSARHNCSWSPEFRCEGNETKLQDCSRAPLNASKETLQHCSPSEEVTCSIIELRDLRLVGSGLRCAGRLELGFTSGWRPLSSLKSWSLKEASVVCRQLGCGSAASTRQVGLSDQLQPTWRFFSDCDGSERALMDCGAVSRFLSAAATEVVCSGQDSQNPVLPTQYFTEPTNKLNRTSDGAATRFLKSV</sequence>
<evidence type="ECO:0000256" key="3">
    <source>
        <dbReference type="ARBA" id="ARBA00022729"/>
    </source>
</evidence>
<keyword evidence="2" id="KW-0812">Transmembrane</keyword>
<evidence type="ECO:0000256" key="1">
    <source>
        <dbReference type="ARBA" id="ARBA00004167"/>
    </source>
</evidence>
<dbReference type="InterPro" id="IPR001190">
    <property type="entry name" value="SRCR"/>
</dbReference>
<keyword evidence="4" id="KW-0677">Repeat</keyword>
<feature type="domain" description="SRCR" evidence="10">
    <location>
        <begin position="1"/>
        <end position="100"/>
    </location>
</feature>
<accession>A0A3B4ZR62</accession>
<keyword evidence="3" id="KW-0732">Signal</keyword>
<evidence type="ECO:0000259" key="10">
    <source>
        <dbReference type="PROSITE" id="PS50287"/>
    </source>
</evidence>